<feature type="domain" description="MARVEL" evidence="7">
    <location>
        <begin position="30"/>
        <end position="156"/>
    </location>
</feature>
<dbReference type="Pfam" id="PF01284">
    <property type="entry name" value="MARVEL"/>
    <property type="match status" value="1"/>
</dbReference>
<dbReference type="PROSITE" id="PS51225">
    <property type="entry name" value="MARVEL"/>
    <property type="match status" value="1"/>
</dbReference>
<comment type="subcellular location">
    <subcellularLocation>
        <location evidence="1">Membrane</location>
        <topology evidence="1">Multi-pass membrane protein</topology>
    </subcellularLocation>
</comment>
<keyword evidence="4 5" id="KW-0472">Membrane</keyword>
<keyword evidence="3 6" id="KW-1133">Transmembrane helix</keyword>
<dbReference type="InterPro" id="IPR008253">
    <property type="entry name" value="Marvel"/>
</dbReference>
<dbReference type="GO" id="GO:0016020">
    <property type="term" value="C:membrane"/>
    <property type="evidence" value="ECO:0007669"/>
    <property type="project" value="UniProtKB-SubCell"/>
</dbReference>
<dbReference type="EMBL" id="IACT01004378">
    <property type="protein sequence ID" value="LAC23572.1"/>
    <property type="molecule type" value="mRNA"/>
</dbReference>
<reference evidence="9" key="1">
    <citation type="submission" date="2017-11" db="EMBL/GenBank/DDBJ databases">
        <title>The sensing device of the deep-sea amphipod.</title>
        <authorList>
            <person name="Kobayashi H."/>
            <person name="Nagahama T."/>
            <person name="Arai W."/>
            <person name="Sasagawa Y."/>
            <person name="Umeda M."/>
            <person name="Hayashi T."/>
            <person name="Nikaido I."/>
            <person name="Watanabe H."/>
            <person name="Oguri K."/>
            <person name="Kitazato H."/>
            <person name="Fujioka K."/>
            <person name="Kido Y."/>
            <person name="Takami H."/>
        </authorList>
    </citation>
    <scope>NUCLEOTIDE SEQUENCE</scope>
    <source>
        <tissue evidence="9">Whole body</tissue>
    </source>
</reference>
<evidence type="ECO:0000256" key="1">
    <source>
        <dbReference type="ARBA" id="ARBA00004141"/>
    </source>
</evidence>
<evidence type="ECO:0000256" key="3">
    <source>
        <dbReference type="ARBA" id="ARBA00022989"/>
    </source>
</evidence>
<sequence length="180" mass="20198">MMEPGTIDPGFPEAHTSTKMTPQLRFDPSYIRTVPGILKIVQMIINIIGYIIVSSSVYSGYARGEWFAFVSMTGFWLTGVLLVLYLMHIIEKFGKVPWMLVEFVYTALWTFFYFTCSMAVAVWGGYSAAFAACAFFGFADMLVYGADAFFKFRGWRGDEVAQGIPHVQMPPPEVQSPGAY</sequence>
<dbReference type="InterPro" id="IPR050578">
    <property type="entry name" value="MARVEL-CKLF_proteins"/>
</dbReference>
<proteinExistence type="evidence at transcript level"/>
<evidence type="ECO:0000259" key="7">
    <source>
        <dbReference type="PROSITE" id="PS51225"/>
    </source>
</evidence>
<feature type="transmembrane region" description="Helical" evidence="6">
    <location>
        <begin position="126"/>
        <end position="146"/>
    </location>
</feature>
<evidence type="ECO:0000313" key="8">
    <source>
        <dbReference type="EMBL" id="LAB69693.1"/>
    </source>
</evidence>
<dbReference type="AlphaFoldDB" id="A0A2P2I6N7"/>
<dbReference type="EMBL" id="IACF01004098">
    <property type="protein sequence ID" value="LAB69693.1"/>
    <property type="molecule type" value="mRNA"/>
</dbReference>
<evidence type="ECO:0000313" key="9">
    <source>
        <dbReference type="EMBL" id="LAC23572.1"/>
    </source>
</evidence>
<dbReference type="PANTHER" id="PTHR22776">
    <property type="entry name" value="MARVEL-CONTAINING POTENTIAL LIPID RAFT-ASSOCIATED PROTEIN"/>
    <property type="match status" value="1"/>
</dbReference>
<keyword evidence="2 5" id="KW-0812">Transmembrane</keyword>
<feature type="transmembrane region" description="Helical" evidence="6">
    <location>
        <begin position="40"/>
        <end position="60"/>
    </location>
</feature>
<accession>A0A2P2I6N7</accession>
<evidence type="ECO:0000256" key="2">
    <source>
        <dbReference type="ARBA" id="ARBA00022692"/>
    </source>
</evidence>
<evidence type="ECO:0000256" key="6">
    <source>
        <dbReference type="SAM" id="Phobius"/>
    </source>
</evidence>
<reference evidence="8" key="2">
    <citation type="journal article" date="2018" name="Biosci. Biotechnol. Biochem.">
        <title>Polysaccharide hydrolase of the hadal zone amphipods Hirondellea gigas.</title>
        <authorList>
            <person name="Kobayashi H."/>
            <person name="Nagahama T."/>
            <person name="Arai W."/>
            <person name="Sasagawa Y."/>
            <person name="Umeda M."/>
            <person name="Hayashi T."/>
            <person name="Nikaido I."/>
            <person name="Watanabe H."/>
            <person name="Oguri K."/>
            <person name="Kitazato H."/>
            <person name="Fujioka K."/>
            <person name="Kido Y."/>
            <person name="Takami H."/>
        </authorList>
    </citation>
    <scope>NUCLEOTIDE SEQUENCE</scope>
    <source>
        <tissue evidence="8">Whole body</tissue>
    </source>
</reference>
<evidence type="ECO:0000256" key="5">
    <source>
        <dbReference type="PROSITE-ProRule" id="PRU00581"/>
    </source>
</evidence>
<dbReference type="PANTHER" id="PTHR22776:SF49">
    <property type="entry name" value="MARVEL DOMAIN-CONTAINING PROTEIN"/>
    <property type="match status" value="1"/>
</dbReference>
<feature type="transmembrane region" description="Helical" evidence="6">
    <location>
        <begin position="99"/>
        <end position="120"/>
    </location>
</feature>
<evidence type="ECO:0000256" key="4">
    <source>
        <dbReference type="ARBA" id="ARBA00023136"/>
    </source>
</evidence>
<name>A0A2P2I6N7_9CRUS</name>
<feature type="transmembrane region" description="Helical" evidence="6">
    <location>
        <begin position="66"/>
        <end position="87"/>
    </location>
</feature>
<organism evidence="8">
    <name type="scientific">Hirondellea gigas</name>
    <dbReference type="NCBI Taxonomy" id="1518452"/>
    <lineage>
        <taxon>Eukaryota</taxon>
        <taxon>Metazoa</taxon>
        <taxon>Ecdysozoa</taxon>
        <taxon>Arthropoda</taxon>
        <taxon>Crustacea</taxon>
        <taxon>Multicrustacea</taxon>
        <taxon>Malacostraca</taxon>
        <taxon>Eumalacostraca</taxon>
        <taxon>Peracarida</taxon>
        <taxon>Amphipoda</taxon>
        <taxon>Amphilochidea</taxon>
        <taxon>Lysianassida</taxon>
        <taxon>Lysianassidira</taxon>
        <taxon>Lysianassoidea</taxon>
        <taxon>Lysianassidae</taxon>
        <taxon>Hirondellea</taxon>
    </lineage>
</organism>
<protein>
    <submittedName>
        <fullName evidence="8">CKLF-like MARVEL transmembrane domain-containing protein 4</fullName>
    </submittedName>
</protein>